<protein>
    <submittedName>
        <fullName evidence="1">Uncharacterized protein</fullName>
    </submittedName>
</protein>
<dbReference type="InterPro" id="IPR036396">
    <property type="entry name" value="Cyt_P450_sf"/>
</dbReference>
<dbReference type="GO" id="GO:0016705">
    <property type="term" value="F:oxidoreductase activity, acting on paired donors, with incorporation or reduction of molecular oxygen"/>
    <property type="evidence" value="ECO:0007669"/>
    <property type="project" value="InterPro"/>
</dbReference>
<sequence>MEIAPLRERWRLCTIDPRALAHIVQHADLYPKPAAVQRIIAPTAGAELLVTADDIRELTPIFWDKAEELRDIWMRSLPADSNDGAVLDMPKWLSRATLDIIGLAGLGGAFESLTNSSNQLARAFLNLFTVQ</sequence>
<dbReference type="GO" id="GO:0004497">
    <property type="term" value="F:monooxygenase activity"/>
    <property type="evidence" value="ECO:0007669"/>
    <property type="project" value="InterPro"/>
</dbReference>
<dbReference type="STRING" id="1353952.A0A165G347"/>
<dbReference type="Proteomes" id="UP000076842">
    <property type="component" value="Unassembled WGS sequence"/>
</dbReference>
<organism evidence="1 2">
    <name type="scientific">Calocera cornea HHB12733</name>
    <dbReference type="NCBI Taxonomy" id="1353952"/>
    <lineage>
        <taxon>Eukaryota</taxon>
        <taxon>Fungi</taxon>
        <taxon>Dikarya</taxon>
        <taxon>Basidiomycota</taxon>
        <taxon>Agaricomycotina</taxon>
        <taxon>Dacrymycetes</taxon>
        <taxon>Dacrymycetales</taxon>
        <taxon>Dacrymycetaceae</taxon>
        <taxon>Calocera</taxon>
    </lineage>
</organism>
<accession>A0A165G347</accession>
<dbReference type="SUPFAM" id="SSF48264">
    <property type="entry name" value="Cytochrome P450"/>
    <property type="match status" value="1"/>
</dbReference>
<name>A0A165G347_9BASI</name>
<dbReference type="InParanoid" id="A0A165G347"/>
<reference evidence="1 2" key="1">
    <citation type="journal article" date="2016" name="Mol. Biol. Evol.">
        <title>Comparative Genomics of Early-Diverging Mushroom-Forming Fungi Provides Insights into the Origins of Lignocellulose Decay Capabilities.</title>
        <authorList>
            <person name="Nagy L.G."/>
            <person name="Riley R."/>
            <person name="Tritt A."/>
            <person name="Adam C."/>
            <person name="Daum C."/>
            <person name="Floudas D."/>
            <person name="Sun H."/>
            <person name="Yadav J.S."/>
            <person name="Pangilinan J."/>
            <person name="Larsson K.H."/>
            <person name="Matsuura K."/>
            <person name="Barry K."/>
            <person name="Labutti K."/>
            <person name="Kuo R."/>
            <person name="Ohm R.A."/>
            <person name="Bhattacharya S.S."/>
            <person name="Shirouzu T."/>
            <person name="Yoshinaga Y."/>
            <person name="Martin F.M."/>
            <person name="Grigoriev I.V."/>
            <person name="Hibbett D.S."/>
        </authorList>
    </citation>
    <scope>NUCLEOTIDE SEQUENCE [LARGE SCALE GENOMIC DNA]</scope>
    <source>
        <strain evidence="1 2">HHB12733</strain>
    </source>
</reference>
<dbReference type="OrthoDB" id="1470350at2759"/>
<dbReference type="AlphaFoldDB" id="A0A165G347"/>
<dbReference type="EMBL" id="KV423962">
    <property type="protein sequence ID" value="KZT57539.1"/>
    <property type="molecule type" value="Genomic_DNA"/>
</dbReference>
<evidence type="ECO:0000313" key="2">
    <source>
        <dbReference type="Proteomes" id="UP000076842"/>
    </source>
</evidence>
<gene>
    <name evidence="1" type="ORF">CALCODRAFT_483093</name>
</gene>
<dbReference type="GO" id="GO:0005506">
    <property type="term" value="F:iron ion binding"/>
    <property type="evidence" value="ECO:0007669"/>
    <property type="project" value="InterPro"/>
</dbReference>
<dbReference type="GO" id="GO:0020037">
    <property type="term" value="F:heme binding"/>
    <property type="evidence" value="ECO:0007669"/>
    <property type="project" value="InterPro"/>
</dbReference>
<proteinExistence type="predicted"/>
<evidence type="ECO:0000313" key="1">
    <source>
        <dbReference type="EMBL" id="KZT57539.1"/>
    </source>
</evidence>
<dbReference type="Gene3D" id="1.10.630.10">
    <property type="entry name" value="Cytochrome P450"/>
    <property type="match status" value="1"/>
</dbReference>
<keyword evidence="2" id="KW-1185">Reference proteome</keyword>